<accession>A0A0M4JKH4</accession>
<reference evidence="7 8" key="1">
    <citation type="journal article" date="2015" name="Genome Announc.">
        <title>Complete Genome Sequence of Spiroplasma cantharicola CC-1T (DSM 21588), a Bacterium Isolated from Soldier Beetle (Cantharis carolinus).</title>
        <authorList>
            <person name="Lo W.S."/>
            <person name="Liu P.Y."/>
            <person name="Kuo C.H."/>
        </authorList>
    </citation>
    <scope>NUCLEOTIDE SEQUENCE [LARGE SCALE GENOMIC DNA]</scope>
    <source>
        <strain evidence="7 8">CC-1</strain>
    </source>
</reference>
<evidence type="ECO:0000256" key="6">
    <source>
        <dbReference type="SAM" id="Phobius"/>
    </source>
</evidence>
<keyword evidence="4 6" id="KW-1133">Transmembrane helix</keyword>
<comment type="subcellular location">
    <subcellularLocation>
        <location evidence="1">Membrane</location>
        <topology evidence="1">Single-pass membrane protein</topology>
    </subcellularLocation>
</comment>
<dbReference type="STRING" id="362837.SCANT_v1c09670"/>
<evidence type="ECO:0000256" key="4">
    <source>
        <dbReference type="ARBA" id="ARBA00022989"/>
    </source>
</evidence>
<name>A0A0M4JKH4_9MOLU</name>
<organism evidence="7 8">
    <name type="scientific">Spiroplasma cantharicola</name>
    <dbReference type="NCBI Taxonomy" id="362837"/>
    <lineage>
        <taxon>Bacteria</taxon>
        <taxon>Bacillati</taxon>
        <taxon>Mycoplasmatota</taxon>
        <taxon>Mollicutes</taxon>
        <taxon>Entomoplasmatales</taxon>
        <taxon>Spiroplasmataceae</taxon>
        <taxon>Spiroplasma</taxon>
    </lineage>
</organism>
<evidence type="ECO:0000256" key="2">
    <source>
        <dbReference type="ARBA" id="ARBA00008854"/>
    </source>
</evidence>
<dbReference type="Gene3D" id="1.20.1440.20">
    <property type="entry name" value="LemA-like domain"/>
    <property type="match status" value="1"/>
</dbReference>
<dbReference type="AlphaFoldDB" id="A0A0M4JKH4"/>
<dbReference type="SUPFAM" id="SSF140478">
    <property type="entry name" value="LemA-like"/>
    <property type="match status" value="1"/>
</dbReference>
<dbReference type="KEGG" id="scj:SCANT_v1c09670"/>
<dbReference type="PANTHER" id="PTHR34478:SF1">
    <property type="entry name" value="PROTEIN LEMA"/>
    <property type="match status" value="1"/>
</dbReference>
<dbReference type="Proteomes" id="UP000063919">
    <property type="component" value="Chromosome"/>
</dbReference>
<evidence type="ECO:0000256" key="3">
    <source>
        <dbReference type="ARBA" id="ARBA00022692"/>
    </source>
</evidence>
<dbReference type="InterPro" id="IPR023353">
    <property type="entry name" value="LemA-like_dom_sf"/>
</dbReference>
<dbReference type="GO" id="GO:0016020">
    <property type="term" value="C:membrane"/>
    <property type="evidence" value="ECO:0007669"/>
    <property type="project" value="UniProtKB-SubCell"/>
</dbReference>
<dbReference type="EMBL" id="CP012622">
    <property type="protein sequence ID" value="ALD66873.1"/>
    <property type="molecule type" value="Genomic_DNA"/>
</dbReference>
<dbReference type="RefSeq" id="WP_053946613.1">
    <property type="nucleotide sequence ID" value="NZ_CP012622.1"/>
</dbReference>
<protein>
    <submittedName>
        <fullName evidence="7">LemA family protein</fullName>
    </submittedName>
</protein>
<evidence type="ECO:0000256" key="1">
    <source>
        <dbReference type="ARBA" id="ARBA00004167"/>
    </source>
</evidence>
<evidence type="ECO:0000313" key="7">
    <source>
        <dbReference type="EMBL" id="ALD66873.1"/>
    </source>
</evidence>
<dbReference type="Pfam" id="PF04011">
    <property type="entry name" value="LemA"/>
    <property type="match status" value="1"/>
</dbReference>
<feature type="transmembrane region" description="Helical" evidence="6">
    <location>
        <begin position="26"/>
        <end position="45"/>
    </location>
</feature>
<keyword evidence="5 6" id="KW-0472">Membrane</keyword>
<keyword evidence="3 6" id="KW-0812">Transmembrane</keyword>
<comment type="similarity">
    <text evidence="2">Belongs to the LemA family.</text>
</comment>
<dbReference type="InterPro" id="IPR007156">
    <property type="entry name" value="MamQ_LemA"/>
</dbReference>
<dbReference type="PANTHER" id="PTHR34478">
    <property type="entry name" value="PROTEIN LEMA"/>
    <property type="match status" value="1"/>
</dbReference>
<gene>
    <name evidence="7" type="primary">lemA</name>
    <name evidence="7" type="ORF">SCANT_v1c09670</name>
</gene>
<sequence>MIAPNKKQDLNRDADTSPKVSAFGKFFWYLTFILIIPLFIHIGNVNKLKKMDTKVLEAESGIDVQLKRRRDTLIKLMDTVKGSINFEKSTLEQVTNMRMGGGAKTMMENNKILDQVSRSIMIQVENYPNLKSTELFQSMSRSINEIEEDIAASRRIYNSNVSTFNQSIQVWPLNVAGSSIKAKIKYFFEITEEDRADVKIGF</sequence>
<evidence type="ECO:0000256" key="5">
    <source>
        <dbReference type="ARBA" id="ARBA00023136"/>
    </source>
</evidence>
<proteinExistence type="inferred from homology"/>
<dbReference type="PATRIC" id="fig|362837.3.peg.983"/>
<dbReference type="OrthoDB" id="384498at2"/>
<keyword evidence="8" id="KW-1185">Reference proteome</keyword>
<evidence type="ECO:0000313" key="8">
    <source>
        <dbReference type="Proteomes" id="UP000063919"/>
    </source>
</evidence>